<dbReference type="InterPro" id="IPR036188">
    <property type="entry name" value="FAD/NAD-bd_sf"/>
</dbReference>
<dbReference type="InterPro" id="IPR041575">
    <property type="entry name" value="Rubredoxin_C"/>
</dbReference>
<evidence type="ECO:0000256" key="5">
    <source>
        <dbReference type="ARBA" id="ARBA00010429"/>
    </source>
</evidence>
<feature type="domain" description="NADH-rubredoxin oxidoreductase C-terminal" evidence="15">
    <location>
        <begin position="343"/>
        <end position="407"/>
    </location>
</feature>
<evidence type="ECO:0000256" key="10">
    <source>
        <dbReference type="ARBA" id="ARBA00023002"/>
    </source>
</evidence>
<evidence type="ECO:0000256" key="8">
    <source>
        <dbReference type="ARBA" id="ARBA00022723"/>
    </source>
</evidence>
<reference evidence="19" key="2">
    <citation type="journal article" date="2019" name="Int. J. Syst. Evol. Microbiol.">
        <title>The Global Catalogue of Microorganisms (GCM) 10K type strain sequencing project: providing services to taxonomists for standard genome sequencing and annotation.</title>
        <authorList>
            <consortium name="The Broad Institute Genomics Platform"/>
            <consortium name="The Broad Institute Genome Sequencing Center for Infectious Disease"/>
            <person name="Wu L."/>
            <person name="Ma J."/>
        </authorList>
    </citation>
    <scope>NUCLEOTIDE SEQUENCE [LARGE SCALE GENOMIC DNA]</scope>
    <source>
        <strain evidence="19">JCM 10667</strain>
    </source>
</reference>
<evidence type="ECO:0000259" key="14">
    <source>
        <dbReference type="Pfam" id="PF07992"/>
    </source>
</evidence>
<dbReference type="InterPro" id="IPR016156">
    <property type="entry name" value="FAD/NAD-linked_Rdtase_dimer_sf"/>
</dbReference>
<feature type="domain" description="BFD-like [2Fe-2S]-binding" evidence="13">
    <location>
        <begin position="445"/>
        <end position="491"/>
    </location>
</feature>
<dbReference type="PRINTS" id="PR00411">
    <property type="entry name" value="PNDRDTASEI"/>
</dbReference>
<dbReference type="SUPFAM" id="SSF51905">
    <property type="entry name" value="FAD/NAD(P)-binding domain"/>
    <property type="match status" value="2"/>
</dbReference>
<reference evidence="16" key="1">
    <citation type="journal article" date="2014" name="Int. J. Syst. Evol. Microbiol.">
        <title>Complete genome of a new Firmicutes species belonging to the dominant human colonic microbiota ('Ruminococcus bicirculans') reveals two chromosomes and a selective capacity to utilize plant glucans.</title>
        <authorList>
            <consortium name="NISC Comparative Sequencing Program"/>
            <person name="Wegmann U."/>
            <person name="Louis P."/>
            <person name="Goesmann A."/>
            <person name="Henrissat B."/>
            <person name="Duncan S.H."/>
            <person name="Flint H.J."/>
        </authorList>
    </citation>
    <scope>NUCLEOTIDE SEQUENCE</scope>
    <source>
        <strain evidence="16">JCM 10667</strain>
    </source>
</reference>
<dbReference type="InterPro" id="IPR007419">
    <property type="entry name" value="BFD-like_2Fe2S-bd_dom"/>
</dbReference>
<protein>
    <submittedName>
        <fullName evidence="17">Assimilatory nitrate reductase electron transfer subunit</fullName>
        <ecNumber evidence="17">1.7.99.4</ecNumber>
    </submittedName>
    <submittedName>
        <fullName evidence="16">FAD-dependent oxidoreductase</fullName>
    </submittedName>
</protein>
<dbReference type="PANTHER" id="PTHR43809:SF1">
    <property type="entry name" value="NITRITE REDUCTASE (NADH) LARGE SUBUNIT"/>
    <property type="match status" value="1"/>
</dbReference>
<evidence type="ECO:0000259" key="13">
    <source>
        <dbReference type="Pfam" id="PF04324"/>
    </source>
</evidence>
<evidence type="ECO:0000256" key="11">
    <source>
        <dbReference type="ARBA" id="ARBA00023004"/>
    </source>
</evidence>
<gene>
    <name evidence="17" type="ORF">F4557_003844</name>
    <name evidence="16" type="ORF">GCM10009546_48660</name>
</gene>
<dbReference type="Pfam" id="PF04324">
    <property type="entry name" value="Fer2_BFD"/>
    <property type="match status" value="1"/>
</dbReference>
<feature type="domain" description="FAD/NAD(P)-binding" evidence="14">
    <location>
        <begin position="22"/>
        <end position="320"/>
    </location>
</feature>
<dbReference type="GO" id="GO:0046872">
    <property type="term" value="F:metal ion binding"/>
    <property type="evidence" value="ECO:0007669"/>
    <property type="project" value="UniProtKB-KW"/>
</dbReference>
<evidence type="ECO:0000313" key="17">
    <source>
        <dbReference type="EMBL" id="MBB4775426.1"/>
    </source>
</evidence>
<evidence type="ECO:0000256" key="1">
    <source>
        <dbReference type="ARBA" id="ARBA00001929"/>
    </source>
</evidence>
<dbReference type="PRINTS" id="PR00368">
    <property type="entry name" value="FADPNR"/>
</dbReference>
<dbReference type="PANTHER" id="PTHR43809">
    <property type="entry name" value="NITRITE REDUCTASE (NADH) LARGE SUBUNIT"/>
    <property type="match status" value="1"/>
</dbReference>
<keyword evidence="10 17" id="KW-0560">Oxidoreductase</keyword>
<evidence type="ECO:0000313" key="18">
    <source>
        <dbReference type="Proteomes" id="UP000549343"/>
    </source>
</evidence>
<keyword evidence="11" id="KW-0408">Iron</keyword>
<keyword evidence="9" id="KW-0274">FAD</keyword>
<proteinExistence type="inferred from homology"/>
<organism evidence="17 18">
    <name type="scientific">Actinomadura livida</name>
    <dbReference type="NCBI Taxonomy" id="79909"/>
    <lineage>
        <taxon>Bacteria</taxon>
        <taxon>Bacillati</taxon>
        <taxon>Actinomycetota</taxon>
        <taxon>Actinomycetes</taxon>
        <taxon>Streptosporangiales</taxon>
        <taxon>Thermomonosporaceae</taxon>
        <taxon>Actinomadura</taxon>
    </lineage>
</organism>
<dbReference type="AlphaFoldDB" id="A0A7W7IEA4"/>
<evidence type="ECO:0000313" key="16">
    <source>
        <dbReference type="EMBL" id="GAA0580499.1"/>
    </source>
</evidence>
<sequence length="509" mass="52077">MSGTGGSGSTGVHGGAGAGAGIVVVGNGMAGSRFVTELRDRDRRTPVTVFGAEPQRPYNRVLLSDVLAGAARPDHISLVDAAWYASCGVDARLGVEVTRIDRAAKTVHASDGTATPYETLVLATGSTAFIPPFPGLEDGLPMGALAFRTLDDCRRISELAETAVRAVVVGGGLLGIEAARGLAGRGLDVTVLHLAGHLMERQLDPAAGRVLARTLDGLGIATRLRADVTGLDTGGGAVTGVELALPGGGTETIAADLVILSCGVRPEVSLARDAGLAIGRAVLVDDELRSVTDPSVRAIGECSEHRDEVYGLVAPAWEQAGVLAGLLAGTDPAARFTGARQITRLKAAGIELASMGETHHGDDEDGVEVVRFTDAARGTYKKAVIRDGRLIGAILLGETSTAGTLTQLYDRADPLPAERLGLLFPGLGGAVETSSPVRMPDAATVCQCNNVTKGQVRACWQAGARTAGDVARETRAGTGCGSCRGALEGIVSWLDGQESADGPESADVA</sequence>
<evidence type="ECO:0000256" key="12">
    <source>
        <dbReference type="ARBA" id="ARBA00023014"/>
    </source>
</evidence>
<keyword evidence="6" id="KW-0349">Heme</keyword>
<evidence type="ECO:0000256" key="6">
    <source>
        <dbReference type="ARBA" id="ARBA00022617"/>
    </source>
</evidence>
<reference evidence="17 18" key="3">
    <citation type="submission" date="2020-08" db="EMBL/GenBank/DDBJ databases">
        <title>Sequencing the genomes of 1000 actinobacteria strains.</title>
        <authorList>
            <person name="Klenk H.-P."/>
        </authorList>
    </citation>
    <scope>NUCLEOTIDE SEQUENCE [LARGE SCALE GENOMIC DNA]</scope>
    <source>
        <strain evidence="17 18">DSM 44772</strain>
    </source>
</reference>
<evidence type="ECO:0000259" key="15">
    <source>
        <dbReference type="Pfam" id="PF18267"/>
    </source>
</evidence>
<comment type="caution">
    <text evidence="17">The sequence shown here is derived from an EMBL/GenBank/DDBJ whole genome shotgun (WGS) entry which is preliminary data.</text>
</comment>
<keyword evidence="7" id="KW-0285">Flavoprotein</keyword>
<keyword evidence="8" id="KW-0479">Metal-binding</keyword>
<evidence type="ECO:0000256" key="9">
    <source>
        <dbReference type="ARBA" id="ARBA00022827"/>
    </source>
</evidence>
<comment type="cofactor">
    <cofactor evidence="1">
        <name>siroheme</name>
        <dbReference type="ChEBI" id="CHEBI:60052"/>
    </cofactor>
</comment>
<dbReference type="InterPro" id="IPR052034">
    <property type="entry name" value="NasD-like"/>
</dbReference>
<dbReference type="Gene3D" id="3.50.50.60">
    <property type="entry name" value="FAD/NAD(P)-binding domain"/>
    <property type="match status" value="2"/>
</dbReference>
<dbReference type="Gene3D" id="1.10.10.1100">
    <property type="entry name" value="BFD-like [2Fe-2S]-binding domain"/>
    <property type="match status" value="1"/>
</dbReference>
<evidence type="ECO:0000256" key="7">
    <source>
        <dbReference type="ARBA" id="ARBA00022630"/>
    </source>
</evidence>
<evidence type="ECO:0000313" key="19">
    <source>
        <dbReference type="Proteomes" id="UP001501427"/>
    </source>
</evidence>
<evidence type="ECO:0000256" key="4">
    <source>
        <dbReference type="ARBA" id="ARBA00005096"/>
    </source>
</evidence>
<keyword evidence="19" id="KW-1185">Reference proteome</keyword>
<accession>A0A7W7IEA4</accession>
<comment type="similarity">
    <text evidence="5">Belongs to the nitrite and sulfite reductase 4Fe-4S domain family.</text>
</comment>
<reference evidence="16" key="4">
    <citation type="submission" date="2023-12" db="EMBL/GenBank/DDBJ databases">
        <authorList>
            <person name="Sun Q."/>
            <person name="Inoue M."/>
        </authorList>
    </citation>
    <scope>NUCLEOTIDE SEQUENCE</scope>
    <source>
        <strain evidence="16">JCM 10667</strain>
    </source>
</reference>
<evidence type="ECO:0000256" key="3">
    <source>
        <dbReference type="ARBA" id="ARBA00001974"/>
    </source>
</evidence>
<dbReference type="EMBL" id="JACHMV010000001">
    <property type="protein sequence ID" value="MBB4775426.1"/>
    <property type="molecule type" value="Genomic_DNA"/>
</dbReference>
<dbReference type="Proteomes" id="UP000549343">
    <property type="component" value="Unassembled WGS sequence"/>
</dbReference>
<dbReference type="RefSeq" id="WP_184884682.1">
    <property type="nucleotide sequence ID" value="NZ_BAAAHD010000049.1"/>
</dbReference>
<dbReference type="GO" id="GO:0016491">
    <property type="term" value="F:oxidoreductase activity"/>
    <property type="evidence" value="ECO:0007669"/>
    <property type="project" value="UniProtKB-KW"/>
</dbReference>
<dbReference type="Proteomes" id="UP001501427">
    <property type="component" value="Unassembled WGS sequence"/>
</dbReference>
<dbReference type="InterPro" id="IPR041854">
    <property type="entry name" value="BFD-like_2Fe2S-bd_dom_sf"/>
</dbReference>
<dbReference type="EC" id="1.7.99.4" evidence="17"/>
<comment type="cofactor">
    <cofactor evidence="2">
        <name>[4Fe-4S] cluster</name>
        <dbReference type="ChEBI" id="CHEBI:49883"/>
    </cofactor>
</comment>
<dbReference type="Pfam" id="PF07992">
    <property type="entry name" value="Pyr_redox_2"/>
    <property type="match status" value="1"/>
</dbReference>
<dbReference type="EMBL" id="BAAAHD010000049">
    <property type="protein sequence ID" value="GAA0580499.1"/>
    <property type="molecule type" value="Genomic_DNA"/>
</dbReference>
<name>A0A7W7IEA4_9ACTN</name>
<comment type="cofactor">
    <cofactor evidence="3">
        <name>FAD</name>
        <dbReference type="ChEBI" id="CHEBI:57692"/>
    </cofactor>
</comment>
<keyword evidence="12" id="KW-0411">Iron-sulfur</keyword>
<comment type="pathway">
    <text evidence="4">Nitrogen metabolism; nitrate reduction (assimilation).</text>
</comment>
<evidence type="ECO:0000256" key="2">
    <source>
        <dbReference type="ARBA" id="ARBA00001966"/>
    </source>
</evidence>
<dbReference type="Pfam" id="PF18267">
    <property type="entry name" value="Rubredoxin_C"/>
    <property type="match status" value="1"/>
</dbReference>
<dbReference type="Gene3D" id="3.30.390.30">
    <property type="match status" value="1"/>
</dbReference>
<dbReference type="InterPro" id="IPR023753">
    <property type="entry name" value="FAD/NAD-binding_dom"/>
</dbReference>
<dbReference type="GO" id="GO:0051536">
    <property type="term" value="F:iron-sulfur cluster binding"/>
    <property type="evidence" value="ECO:0007669"/>
    <property type="project" value="UniProtKB-KW"/>
</dbReference>